<evidence type="ECO:0000313" key="1">
    <source>
        <dbReference type="EMBL" id="RRT51024.1"/>
    </source>
</evidence>
<organism evidence="1 2">
    <name type="scientific">Ensete ventricosum</name>
    <name type="common">Abyssinian banana</name>
    <name type="synonym">Musa ensete</name>
    <dbReference type="NCBI Taxonomy" id="4639"/>
    <lineage>
        <taxon>Eukaryota</taxon>
        <taxon>Viridiplantae</taxon>
        <taxon>Streptophyta</taxon>
        <taxon>Embryophyta</taxon>
        <taxon>Tracheophyta</taxon>
        <taxon>Spermatophyta</taxon>
        <taxon>Magnoliopsida</taxon>
        <taxon>Liliopsida</taxon>
        <taxon>Zingiberales</taxon>
        <taxon>Musaceae</taxon>
        <taxon>Ensete</taxon>
    </lineage>
</organism>
<comment type="caution">
    <text evidence="1">The sequence shown here is derived from an EMBL/GenBank/DDBJ whole genome shotgun (WGS) entry which is preliminary data.</text>
</comment>
<sequence>MTFTDIIHHPLFCRTPLLGSLNRPISPLFVGTIGYYSFFRAALCTFTQNVTICYCAEKRVYPGVDFDHYAVLGNDVVIADSQVALAPSGHSGIIGGSSFKA</sequence>
<accession>A0A426YGY3</accession>
<dbReference type="EMBL" id="AMZH03012437">
    <property type="protein sequence ID" value="RRT51024.1"/>
    <property type="molecule type" value="Genomic_DNA"/>
</dbReference>
<evidence type="ECO:0000313" key="2">
    <source>
        <dbReference type="Proteomes" id="UP000287651"/>
    </source>
</evidence>
<gene>
    <name evidence="1" type="ORF">B296_00005637</name>
</gene>
<protein>
    <submittedName>
        <fullName evidence="1">Uncharacterized protein</fullName>
    </submittedName>
</protein>
<name>A0A426YGY3_ENSVE</name>
<proteinExistence type="predicted"/>
<dbReference type="AlphaFoldDB" id="A0A426YGY3"/>
<reference evidence="1 2" key="1">
    <citation type="journal article" date="2014" name="Agronomy (Basel)">
        <title>A Draft Genome Sequence for Ensete ventricosum, the Drought-Tolerant Tree Against Hunger.</title>
        <authorList>
            <person name="Harrison J."/>
            <person name="Moore K.A."/>
            <person name="Paszkiewicz K."/>
            <person name="Jones T."/>
            <person name="Grant M."/>
            <person name="Ambacheew D."/>
            <person name="Muzemil S."/>
            <person name="Studholme D.J."/>
        </authorList>
    </citation>
    <scope>NUCLEOTIDE SEQUENCE [LARGE SCALE GENOMIC DNA]</scope>
</reference>
<dbReference type="Proteomes" id="UP000287651">
    <property type="component" value="Unassembled WGS sequence"/>
</dbReference>